<proteinExistence type="predicted"/>
<name>A0A098LL67_9BACT</name>
<feature type="domain" description="Secretion system C-terminal sorting" evidence="1">
    <location>
        <begin position="251"/>
        <end position="326"/>
    </location>
</feature>
<reference evidence="2 3" key="1">
    <citation type="submission" date="2014-09" db="EMBL/GenBank/DDBJ databases">
        <title>Sporocytophaga myxococcoides PG-01 genome sequencing.</title>
        <authorList>
            <person name="Liu L."/>
            <person name="Gao P.J."/>
            <person name="Chen G.J."/>
            <person name="Wang L.S."/>
        </authorList>
    </citation>
    <scope>NUCLEOTIDE SEQUENCE [LARGE SCALE GENOMIC DNA]</scope>
    <source>
        <strain evidence="2 3">PG-01</strain>
    </source>
</reference>
<dbReference type="InterPro" id="IPR026444">
    <property type="entry name" value="Secre_tail"/>
</dbReference>
<dbReference type="Pfam" id="PF18962">
    <property type="entry name" value="Por_Secre_tail"/>
    <property type="match status" value="1"/>
</dbReference>
<keyword evidence="3" id="KW-1185">Reference proteome</keyword>
<dbReference type="EMBL" id="BBLT01000009">
    <property type="protein sequence ID" value="GAL86823.1"/>
    <property type="molecule type" value="Genomic_DNA"/>
</dbReference>
<protein>
    <recommendedName>
        <fullName evidence="1">Secretion system C-terminal sorting domain-containing protein</fullName>
    </recommendedName>
</protein>
<evidence type="ECO:0000313" key="3">
    <source>
        <dbReference type="Proteomes" id="UP000030185"/>
    </source>
</evidence>
<evidence type="ECO:0000259" key="1">
    <source>
        <dbReference type="Pfam" id="PF18962"/>
    </source>
</evidence>
<dbReference type="NCBIfam" id="TIGR04183">
    <property type="entry name" value="Por_Secre_tail"/>
    <property type="match status" value="1"/>
</dbReference>
<accession>A0A098LL67</accession>
<evidence type="ECO:0000313" key="2">
    <source>
        <dbReference type="EMBL" id="GAL86823.1"/>
    </source>
</evidence>
<dbReference type="Proteomes" id="UP000030185">
    <property type="component" value="Unassembled WGS sequence"/>
</dbReference>
<dbReference type="AlphaFoldDB" id="A0A098LL67"/>
<gene>
    <name evidence="2" type="ORF">MYP_4053</name>
</gene>
<organism evidence="2 3">
    <name type="scientific">Sporocytophaga myxococcoides</name>
    <dbReference type="NCBI Taxonomy" id="153721"/>
    <lineage>
        <taxon>Bacteria</taxon>
        <taxon>Pseudomonadati</taxon>
        <taxon>Bacteroidota</taxon>
        <taxon>Cytophagia</taxon>
        <taxon>Cytophagales</taxon>
        <taxon>Cytophagaceae</taxon>
        <taxon>Sporocytophaga</taxon>
    </lineage>
</organism>
<comment type="caution">
    <text evidence="2">The sequence shown here is derived from an EMBL/GenBank/DDBJ whole genome shotgun (WGS) entry which is preliminary data.</text>
</comment>
<sequence>MFYDLIFNLNLTRLKALRQQTIFIMKKSLVQLQTTVFSTKTLLTPKIICSLLLLFFANNIIAQIQLEKVIPNTKTPVKYVNFSLLGEKFVVNNDTGTTYRIYNSDFSLYKTISIPKLEGYQAIKTNHISDNLFNSDSKIEFGIFYQNFADYTFANKYIVYSEDGSSLFEIDSIYPSYNYNGGINFINENKNESGMYCNTATGWKLFALTYSQPVSPNNSKVEVYSLPGTMPKITSSLNPRQEVPFNLSFPYPNPSSTSASINFKLPESLNEGEIVIYNEQGTIMKTLRVDNTFGMVLLNNSSLPAGTYYYLMKAGNSISDTKKMVVIP</sequence>